<evidence type="ECO:0000256" key="9">
    <source>
        <dbReference type="HAMAP-Rule" id="MF_01838"/>
    </source>
</evidence>
<dbReference type="InterPro" id="IPR050048">
    <property type="entry name" value="FabV-like_NADH_b"/>
</dbReference>
<dbReference type="PANTHER" id="PTHR37480">
    <property type="entry name" value="ENOYL-[ACYL-CARRIER-PROTEIN] REDUCTASE [NADH]"/>
    <property type="match status" value="1"/>
</dbReference>
<feature type="domain" description="Trans-2-enoyl-CoA reductase catalytic" evidence="11">
    <location>
        <begin position="86"/>
        <end position="322"/>
    </location>
</feature>
<evidence type="ECO:0000313" key="13">
    <source>
        <dbReference type="EMBL" id="AWN81943.1"/>
    </source>
</evidence>
<evidence type="ECO:0000256" key="6">
    <source>
        <dbReference type="ARBA" id="ARBA00023098"/>
    </source>
</evidence>
<dbReference type="KEGG" id="cher:DK880_00627"/>
<dbReference type="OrthoDB" id="9802260at2"/>
<organism evidence="13 14">
    <name type="scientific">Candidatus Cardinium hertigii</name>
    <dbReference type="NCBI Taxonomy" id="247481"/>
    <lineage>
        <taxon>Bacteria</taxon>
        <taxon>Pseudomonadati</taxon>
        <taxon>Bacteroidota</taxon>
        <taxon>Cytophagia</taxon>
        <taxon>Cytophagales</taxon>
        <taxon>Amoebophilaceae</taxon>
        <taxon>Candidatus Cardinium</taxon>
    </lineage>
</organism>
<keyword evidence="3 9" id="KW-0276">Fatty acid metabolism</keyword>
<dbReference type="RefSeq" id="WP_109997346.1">
    <property type="nucleotide sequence ID" value="NZ_CP029619.1"/>
</dbReference>
<name>A0A2Z3L8N5_9BACT</name>
<keyword evidence="14" id="KW-1185">Reference proteome</keyword>
<proteinExistence type="inferred from homology"/>
<dbReference type="GO" id="GO:0050343">
    <property type="term" value="F:trans-2-enoyl-CoA reductase (NADH) activity"/>
    <property type="evidence" value="ECO:0007669"/>
    <property type="project" value="UniProtKB-EC"/>
</dbReference>
<dbReference type="HAMAP" id="MF_01838">
    <property type="entry name" value="FabV_reductase"/>
    <property type="match status" value="1"/>
</dbReference>
<evidence type="ECO:0000313" key="14">
    <source>
        <dbReference type="Proteomes" id="UP000245872"/>
    </source>
</evidence>
<protein>
    <recommendedName>
        <fullName evidence="9">Enoyl-[acyl-carrier-protein] reductase [NADH]</fullName>
        <shortName evidence="9">ENR</shortName>
        <ecNumber evidence="9">1.3.1.9</ecNumber>
    </recommendedName>
</protein>
<dbReference type="NCBIfam" id="NF043048">
    <property type="entry name" value="EnoyACPredFabV"/>
    <property type="match status" value="1"/>
</dbReference>
<dbReference type="InterPro" id="IPR010758">
    <property type="entry name" value="Trans-2-enoyl-CoA_reductase"/>
</dbReference>
<dbReference type="Pfam" id="PF07055">
    <property type="entry name" value="Eno-Rase_FAD_bd"/>
    <property type="match status" value="1"/>
</dbReference>
<feature type="binding site" evidence="9">
    <location>
        <begin position="76"/>
        <end position="77"/>
    </location>
    <ligand>
        <name>NAD(+)</name>
        <dbReference type="ChEBI" id="CHEBI:57540"/>
    </ligand>
</feature>
<gene>
    <name evidence="9 13" type="primary">fabV</name>
    <name evidence="13" type="ORF">DK880_00627</name>
</gene>
<keyword evidence="2 9" id="KW-0444">Lipid biosynthesis</keyword>
<keyword evidence="4 9" id="KW-0560">Oxidoreductase</keyword>
<comment type="similarity">
    <text evidence="9">Belongs to the TER reductase family.</text>
</comment>
<dbReference type="Pfam" id="PF12242">
    <property type="entry name" value="Eno-Rase_NADH_b"/>
    <property type="match status" value="1"/>
</dbReference>
<reference evidence="13 14" key="1">
    <citation type="submission" date="2018-05" db="EMBL/GenBank/DDBJ databases">
        <title>Candidatus Cardinium hertigii Genome Assembly.</title>
        <authorList>
            <person name="Showmaker K.C."/>
            <person name="Walden K.O."/>
            <person name="Fields C.J."/>
            <person name="Lambert K.N."/>
            <person name="Hudson M.E."/>
        </authorList>
    </citation>
    <scope>NUCLEOTIDE SEQUENCE [LARGE SCALE GENOMIC DNA]</scope>
    <source>
        <strain evidence="14">cHgTN10</strain>
    </source>
</reference>
<evidence type="ECO:0000259" key="11">
    <source>
        <dbReference type="Pfam" id="PF12241"/>
    </source>
</evidence>
<evidence type="ECO:0000256" key="7">
    <source>
        <dbReference type="ARBA" id="ARBA00023160"/>
    </source>
</evidence>
<comment type="catalytic activity">
    <reaction evidence="8">
        <text>a 2,3-saturated acyl-CoA + NAD(+) = a (2E)-enoyl-CoA + NADH + H(+)</text>
        <dbReference type="Rhea" id="RHEA:18177"/>
        <dbReference type="ChEBI" id="CHEBI:15378"/>
        <dbReference type="ChEBI" id="CHEBI:57540"/>
        <dbReference type="ChEBI" id="CHEBI:57945"/>
        <dbReference type="ChEBI" id="CHEBI:58856"/>
        <dbReference type="ChEBI" id="CHEBI:65111"/>
        <dbReference type="EC" id="1.3.1.44"/>
    </reaction>
</comment>
<feature type="binding site" evidence="9">
    <location>
        <begin position="50"/>
        <end position="55"/>
    </location>
    <ligand>
        <name>NAD(+)</name>
        <dbReference type="ChEBI" id="CHEBI:57540"/>
    </ligand>
</feature>
<dbReference type="EMBL" id="CP029619">
    <property type="protein sequence ID" value="AWN81943.1"/>
    <property type="molecule type" value="Genomic_DNA"/>
</dbReference>
<keyword evidence="6 9" id="KW-0443">Lipid metabolism</keyword>
<feature type="binding site" evidence="9">
    <location>
        <position position="230"/>
    </location>
    <ligand>
        <name>substrate</name>
    </ligand>
</feature>
<feature type="binding site" evidence="9">
    <location>
        <begin position="278"/>
        <end position="280"/>
    </location>
    <ligand>
        <name>NAD(+)</name>
        <dbReference type="ChEBI" id="CHEBI:57540"/>
    </ligand>
</feature>
<dbReference type="Pfam" id="PF12241">
    <property type="entry name" value="Enoyl_reductase"/>
    <property type="match status" value="1"/>
</dbReference>
<evidence type="ECO:0000256" key="8">
    <source>
        <dbReference type="ARBA" id="ARBA00048302"/>
    </source>
</evidence>
<dbReference type="InterPro" id="IPR024906">
    <property type="entry name" value="Eno_Rdtase_FAD-bd_dom"/>
</dbReference>
<dbReference type="Gene3D" id="3.40.50.720">
    <property type="entry name" value="NAD(P)-binding Rossmann-like Domain"/>
    <property type="match status" value="1"/>
</dbReference>
<evidence type="ECO:0000256" key="4">
    <source>
        <dbReference type="ARBA" id="ARBA00023002"/>
    </source>
</evidence>
<dbReference type="NCBIfam" id="NF010177">
    <property type="entry name" value="PRK13656.1"/>
    <property type="match status" value="1"/>
</dbReference>
<sequence length="408" mass="45480">MHTLIHPKVRGYICTTAHPVGCVKQVQTSIQYVTQRPAIAYGPRKVLIIGGSTGFGLASRIAATFGSQAQTIAVFFEREGSAALHRTASAGWYNTVAFEEEAHKVGLYAKSINGDAYSDATKQRVLALIEQDWQGGIDLVVYSLASPRRIHPKTGLCFNSVLKPIGQPYTTKTIDVMHNRLEEVTIEPASDQEVADTIAVMGGEDWMLWIEALLQANLLAKGVQTIAYSYYGSALTYPIYREGSIGQAKKHLEATSQVIQQRLEVLQGSALISFNKALVTQASAAIPAIPLYVSLLYKVMKEKQLHEECMEQIYRLYVDHLYKNGERPIADSEGFIRMDDWEMREDVQQAVAQRWSEVNDENLLLLTDLTGYKQAFYRLFGFEVEGVDYSQPVAIDRSIPSISTSTKR</sequence>
<keyword evidence="7 9" id="KW-0275">Fatty acid biosynthesis</keyword>
<dbReference type="InterPro" id="IPR024910">
    <property type="entry name" value="Enoyl-CoA_Rdtase_cat_dom"/>
</dbReference>
<comment type="function">
    <text evidence="9">Involved in the final reduction of the elongation cycle of fatty acid synthesis (FAS II). Catalyzes the reduction of a carbon-carbon double bond in an enoyl moiety that is covalently linked to an acyl carrier protein (ACP).</text>
</comment>
<dbReference type="EC" id="1.3.1.9" evidence="9"/>
<evidence type="ECO:0000256" key="2">
    <source>
        <dbReference type="ARBA" id="ARBA00022516"/>
    </source>
</evidence>
<evidence type="ECO:0000256" key="5">
    <source>
        <dbReference type="ARBA" id="ARBA00023027"/>
    </source>
</evidence>
<dbReference type="AlphaFoldDB" id="A0A2Z3L8N5"/>
<feature type="binding site" evidence="9">
    <location>
        <position position="249"/>
    </location>
    <ligand>
        <name>NAD(+)</name>
        <dbReference type="ChEBI" id="CHEBI:57540"/>
    </ligand>
</feature>
<comment type="catalytic activity">
    <reaction evidence="9">
        <text>a 2,3-saturated acyl-[ACP] + NAD(+) = a (2E)-enoyl-[ACP] + NADH + H(+)</text>
        <dbReference type="Rhea" id="RHEA:10240"/>
        <dbReference type="Rhea" id="RHEA-COMP:9925"/>
        <dbReference type="Rhea" id="RHEA-COMP:9926"/>
        <dbReference type="ChEBI" id="CHEBI:15378"/>
        <dbReference type="ChEBI" id="CHEBI:57540"/>
        <dbReference type="ChEBI" id="CHEBI:57945"/>
        <dbReference type="ChEBI" id="CHEBI:78784"/>
        <dbReference type="ChEBI" id="CHEBI:78785"/>
        <dbReference type="EC" id="1.3.1.9"/>
    </reaction>
</comment>
<feature type="active site" description="Proton donor" evidence="9">
    <location>
        <position position="240"/>
    </location>
</feature>
<evidence type="ECO:0000256" key="1">
    <source>
        <dbReference type="ARBA" id="ARBA00011245"/>
    </source>
</evidence>
<evidence type="ECO:0000256" key="3">
    <source>
        <dbReference type="ARBA" id="ARBA00022832"/>
    </source>
</evidence>
<comment type="pathway">
    <text evidence="9">Lipid metabolism; fatty acid biosynthesis.</text>
</comment>
<dbReference type="UniPathway" id="UPA00094"/>
<evidence type="ECO:0000259" key="10">
    <source>
        <dbReference type="Pfam" id="PF07055"/>
    </source>
</evidence>
<feature type="domain" description="Trans-2-enoyl-CoA reductase-like NAD(P)H binding" evidence="12">
    <location>
        <begin position="5"/>
        <end position="81"/>
    </location>
</feature>
<keyword evidence="5 9" id="KW-0520">NAD</keyword>
<feature type="site" description="Plays an important role in discriminating NADH against NADPH" evidence="9">
    <location>
        <position position="77"/>
    </location>
</feature>
<evidence type="ECO:0000259" key="12">
    <source>
        <dbReference type="Pfam" id="PF12242"/>
    </source>
</evidence>
<dbReference type="Proteomes" id="UP000245872">
    <property type="component" value="Chromosome"/>
</dbReference>
<dbReference type="PANTHER" id="PTHR37480:SF1">
    <property type="entry name" value="ENOYL-[ACYL-CARRIER-PROTEIN] REDUCTASE [NADH]"/>
    <property type="match status" value="1"/>
</dbReference>
<dbReference type="GO" id="GO:0004318">
    <property type="term" value="F:enoyl-[acyl-carrier-protein] reductase (NADH) activity"/>
    <property type="evidence" value="ECO:0007669"/>
    <property type="project" value="UniProtKB-UniRule"/>
</dbReference>
<comment type="subunit">
    <text evidence="1 9">Monomer.</text>
</comment>
<feature type="binding site" evidence="9">
    <location>
        <begin position="115"/>
        <end position="116"/>
    </location>
    <ligand>
        <name>NAD(+)</name>
        <dbReference type="ChEBI" id="CHEBI:57540"/>
    </ligand>
</feature>
<feature type="domain" description="Enoyl reductase FAD binding" evidence="10">
    <location>
        <begin position="331"/>
        <end position="393"/>
    </location>
</feature>
<feature type="binding site" evidence="9">
    <location>
        <begin position="144"/>
        <end position="145"/>
    </location>
    <ligand>
        <name>NAD(+)</name>
        <dbReference type="ChEBI" id="CHEBI:57540"/>
    </ligand>
</feature>
<dbReference type="GO" id="GO:0006633">
    <property type="term" value="P:fatty acid biosynthetic process"/>
    <property type="evidence" value="ECO:0007669"/>
    <property type="project" value="UniProtKB-UniRule"/>
</dbReference>
<accession>A0A2Z3L8N5</accession>
<dbReference type="GO" id="GO:0051287">
    <property type="term" value="F:NAD binding"/>
    <property type="evidence" value="ECO:0007669"/>
    <property type="project" value="UniProtKB-UniRule"/>
</dbReference>